<dbReference type="EMBL" id="CM000584">
    <property type="protein sequence ID" value="EWG46568.1"/>
    <property type="molecule type" value="Genomic_DNA"/>
</dbReference>
<evidence type="ECO:0000313" key="2">
    <source>
        <dbReference type="Proteomes" id="UP000009096"/>
    </source>
</evidence>
<organism evidence="1 2">
    <name type="scientific">Gibberella moniliformis (strain M3125 / FGSC 7600)</name>
    <name type="common">Maize ear and stalk rot fungus</name>
    <name type="synonym">Fusarium verticillioides</name>
    <dbReference type="NCBI Taxonomy" id="334819"/>
    <lineage>
        <taxon>Eukaryota</taxon>
        <taxon>Fungi</taxon>
        <taxon>Dikarya</taxon>
        <taxon>Ascomycota</taxon>
        <taxon>Pezizomycotina</taxon>
        <taxon>Sordariomycetes</taxon>
        <taxon>Hypocreomycetidae</taxon>
        <taxon>Hypocreales</taxon>
        <taxon>Nectriaceae</taxon>
        <taxon>Fusarium</taxon>
        <taxon>Fusarium fujikuroi species complex</taxon>
    </lineage>
</organism>
<protein>
    <submittedName>
        <fullName evidence="1">Uncharacterized protein</fullName>
    </submittedName>
</protein>
<reference evidence="1 2" key="1">
    <citation type="journal article" date="2010" name="Nature">
        <title>Comparative genomics reveals mobile pathogenicity chromosomes in Fusarium.</title>
        <authorList>
            <person name="Ma L.J."/>
            <person name="van der Does H.C."/>
            <person name="Borkovich K.A."/>
            <person name="Coleman J.J."/>
            <person name="Daboussi M.J."/>
            <person name="Di Pietro A."/>
            <person name="Dufresne M."/>
            <person name="Freitag M."/>
            <person name="Grabherr M."/>
            <person name="Henrissat B."/>
            <person name="Houterman P.M."/>
            <person name="Kang S."/>
            <person name="Shim W.B."/>
            <person name="Woloshuk C."/>
            <person name="Xie X."/>
            <person name="Xu J.R."/>
            <person name="Antoniw J."/>
            <person name="Baker S.E."/>
            <person name="Bluhm B.H."/>
            <person name="Breakspear A."/>
            <person name="Brown D.W."/>
            <person name="Butchko R.A."/>
            <person name="Chapman S."/>
            <person name="Coulson R."/>
            <person name="Coutinho P.M."/>
            <person name="Danchin E.G."/>
            <person name="Diener A."/>
            <person name="Gale L.R."/>
            <person name="Gardiner D.M."/>
            <person name="Goff S."/>
            <person name="Hammond-Kosack K.E."/>
            <person name="Hilburn K."/>
            <person name="Hua-Van A."/>
            <person name="Jonkers W."/>
            <person name="Kazan K."/>
            <person name="Kodira C.D."/>
            <person name="Koehrsen M."/>
            <person name="Kumar L."/>
            <person name="Lee Y.H."/>
            <person name="Li L."/>
            <person name="Manners J.M."/>
            <person name="Miranda-Saavedra D."/>
            <person name="Mukherjee M."/>
            <person name="Park G."/>
            <person name="Park J."/>
            <person name="Park S.Y."/>
            <person name="Proctor R.H."/>
            <person name="Regev A."/>
            <person name="Ruiz-Roldan M.C."/>
            <person name="Sain D."/>
            <person name="Sakthikumar S."/>
            <person name="Sykes S."/>
            <person name="Schwartz D.C."/>
            <person name="Turgeon B.G."/>
            <person name="Wapinski I."/>
            <person name="Yoder O."/>
            <person name="Young S."/>
            <person name="Zeng Q."/>
            <person name="Zhou S."/>
            <person name="Galagan J."/>
            <person name="Cuomo C.A."/>
            <person name="Kistler H.C."/>
            <person name="Rep M."/>
        </authorList>
    </citation>
    <scope>NUCLEOTIDE SEQUENCE [LARGE SCALE GENOMIC DNA]</scope>
    <source>
        <strain evidence="2">M3125 / FGSC 7600</strain>
    </source>
</reference>
<proteinExistence type="predicted"/>
<dbReference type="VEuPathDB" id="FungiDB:FVEG_15992"/>
<dbReference type="GeneID" id="30072868"/>
<dbReference type="RefSeq" id="XP_018752759.1">
    <property type="nucleotide sequence ID" value="XM_018905220.1"/>
</dbReference>
<gene>
    <name evidence="1" type="ORF">FVEG_15992</name>
</gene>
<dbReference type="KEGG" id="fvr:FVEG_15992"/>
<evidence type="ECO:0000313" key="1">
    <source>
        <dbReference type="EMBL" id="EWG46568.1"/>
    </source>
</evidence>
<dbReference type="Proteomes" id="UP000009096">
    <property type="component" value="Chromosome 7"/>
</dbReference>
<dbReference type="OrthoDB" id="4976371at2759"/>
<sequence>MPPNRRLCAPVYFGPETIRDSALKWLKALQNIKSSQQWVDDSTIFLNEDGSFSHKVIKEGSFKVHAQKVSLFLTNLFSPSKASKEEQRLQNARRRLLVSLLAHAWLWGRPRVLDDRGNPVAFKEREVLAPEDILDFLGKARARKASYTHKDIHDFLSHIKVVALHEDMSKWNITGVIACLRWDQSHNLHNGGPWCSCRLEKKGRPPPYDEVCPHIQEGESARNEKIKHLQ</sequence>
<dbReference type="EMBL" id="DS022249">
    <property type="protein sequence ID" value="EWG46568.1"/>
    <property type="molecule type" value="Genomic_DNA"/>
</dbReference>
<keyword evidence="2" id="KW-1185">Reference proteome</keyword>
<dbReference type="AlphaFoldDB" id="W7M4R3"/>
<name>W7M4R3_GIBM7</name>
<accession>W7M4R3</accession>